<evidence type="ECO:0000313" key="1">
    <source>
        <dbReference type="EMBL" id="SVE34454.1"/>
    </source>
</evidence>
<dbReference type="Gene3D" id="3.20.20.140">
    <property type="entry name" value="Metal-dependent hydrolases"/>
    <property type="match status" value="1"/>
</dbReference>
<feature type="non-terminal residue" evidence="1">
    <location>
        <position position="1"/>
    </location>
</feature>
<sequence length="217" mass="24271">DSALIYPLQGEMISALDGNDGLHEWIDGSDGRLLPTWMASGAPESLVQLQQLHAEGHVRAVRLHDTTSTSTPLTSWIYGDLLTWLQQEQLPLWISLADNDPMELANTLAEFRELSVVLVGGHYTHAPYIPQLLRHLPRACLELSRHETLGAIEDLVTSVGARRLLYGSYAPRYAMGPVLWGLHRLAIEPWQLQRILDGTARELLRLPAEQDESEGTR</sequence>
<protein>
    <recommendedName>
        <fullName evidence="2">Amidohydrolase-related domain-containing protein</fullName>
    </recommendedName>
</protein>
<proteinExistence type="predicted"/>
<dbReference type="AlphaFoldDB" id="A0A383CQS1"/>
<dbReference type="SUPFAM" id="SSF51556">
    <property type="entry name" value="Metallo-dependent hydrolases"/>
    <property type="match status" value="1"/>
</dbReference>
<gene>
    <name evidence="1" type="ORF">METZ01_LOCUS487308</name>
</gene>
<name>A0A383CQS1_9ZZZZ</name>
<dbReference type="EMBL" id="UINC01210817">
    <property type="protein sequence ID" value="SVE34454.1"/>
    <property type="molecule type" value="Genomic_DNA"/>
</dbReference>
<reference evidence="1" key="1">
    <citation type="submission" date="2018-05" db="EMBL/GenBank/DDBJ databases">
        <authorList>
            <person name="Lanie J.A."/>
            <person name="Ng W.-L."/>
            <person name="Kazmierczak K.M."/>
            <person name="Andrzejewski T.M."/>
            <person name="Davidsen T.M."/>
            <person name="Wayne K.J."/>
            <person name="Tettelin H."/>
            <person name="Glass J.I."/>
            <person name="Rusch D."/>
            <person name="Podicherti R."/>
            <person name="Tsui H.-C.T."/>
            <person name="Winkler M.E."/>
        </authorList>
    </citation>
    <scope>NUCLEOTIDE SEQUENCE</scope>
</reference>
<organism evidence="1">
    <name type="scientific">marine metagenome</name>
    <dbReference type="NCBI Taxonomy" id="408172"/>
    <lineage>
        <taxon>unclassified sequences</taxon>
        <taxon>metagenomes</taxon>
        <taxon>ecological metagenomes</taxon>
    </lineage>
</organism>
<evidence type="ECO:0008006" key="2">
    <source>
        <dbReference type="Google" id="ProtNLM"/>
    </source>
</evidence>
<dbReference type="InterPro" id="IPR032466">
    <property type="entry name" value="Metal_Hydrolase"/>
</dbReference>
<accession>A0A383CQS1</accession>